<comment type="caution">
    <text evidence="2">The sequence shown here is derived from an EMBL/GenBank/DDBJ whole genome shotgun (WGS) entry which is preliminary data.</text>
</comment>
<feature type="transmembrane region" description="Helical" evidence="1">
    <location>
        <begin position="6"/>
        <end position="31"/>
    </location>
</feature>
<gene>
    <name evidence="2" type="ORF">UPYG_G00196030</name>
</gene>
<sequence length="69" mass="7467">MGAPSSVAIGIAVGFTFLALLILIGIVQFCCKKPCKKCKKKWPSMKDKVLTKVQPKKTSPPFSISGCMH</sequence>
<protein>
    <submittedName>
        <fullName evidence="2">Uncharacterized protein</fullName>
    </submittedName>
</protein>
<dbReference type="EMBL" id="JAGEUA010000006">
    <property type="protein sequence ID" value="KAL0972883.1"/>
    <property type="molecule type" value="Genomic_DNA"/>
</dbReference>
<keyword evidence="1" id="KW-0812">Transmembrane</keyword>
<dbReference type="Proteomes" id="UP001557470">
    <property type="component" value="Unassembled WGS sequence"/>
</dbReference>
<proteinExistence type="predicted"/>
<keyword evidence="3" id="KW-1185">Reference proteome</keyword>
<reference evidence="2 3" key="1">
    <citation type="submission" date="2024-06" db="EMBL/GenBank/DDBJ databases">
        <authorList>
            <person name="Pan Q."/>
            <person name="Wen M."/>
            <person name="Jouanno E."/>
            <person name="Zahm M."/>
            <person name="Klopp C."/>
            <person name="Cabau C."/>
            <person name="Louis A."/>
            <person name="Berthelot C."/>
            <person name="Parey E."/>
            <person name="Roest Crollius H."/>
            <person name="Montfort J."/>
            <person name="Robinson-Rechavi M."/>
            <person name="Bouchez O."/>
            <person name="Lampietro C."/>
            <person name="Lopez Roques C."/>
            <person name="Donnadieu C."/>
            <person name="Postlethwait J."/>
            <person name="Bobe J."/>
            <person name="Verreycken H."/>
            <person name="Guiguen Y."/>
        </authorList>
    </citation>
    <scope>NUCLEOTIDE SEQUENCE [LARGE SCALE GENOMIC DNA]</scope>
    <source>
        <strain evidence="2">Up_M1</strain>
        <tissue evidence="2">Testis</tissue>
    </source>
</reference>
<accession>A0ABD0WM92</accession>
<organism evidence="2 3">
    <name type="scientific">Umbra pygmaea</name>
    <name type="common">Eastern mudminnow</name>
    <dbReference type="NCBI Taxonomy" id="75934"/>
    <lineage>
        <taxon>Eukaryota</taxon>
        <taxon>Metazoa</taxon>
        <taxon>Chordata</taxon>
        <taxon>Craniata</taxon>
        <taxon>Vertebrata</taxon>
        <taxon>Euteleostomi</taxon>
        <taxon>Actinopterygii</taxon>
        <taxon>Neopterygii</taxon>
        <taxon>Teleostei</taxon>
        <taxon>Protacanthopterygii</taxon>
        <taxon>Esociformes</taxon>
        <taxon>Umbridae</taxon>
        <taxon>Umbra</taxon>
    </lineage>
</organism>
<keyword evidence="1" id="KW-1133">Transmembrane helix</keyword>
<name>A0ABD0WM92_UMBPY</name>
<evidence type="ECO:0000313" key="2">
    <source>
        <dbReference type="EMBL" id="KAL0972883.1"/>
    </source>
</evidence>
<dbReference type="AlphaFoldDB" id="A0ABD0WM92"/>
<evidence type="ECO:0000313" key="3">
    <source>
        <dbReference type="Proteomes" id="UP001557470"/>
    </source>
</evidence>
<evidence type="ECO:0000256" key="1">
    <source>
        <dbReference type="SAM" id="Phobius"/>
    </source>
</evidence>
<keyword evidence="1" id="KW-0472">Membrane</keyword>